<dbReference type="Pfam" id="PF05050">
    <property type="entry name" value="Methyltransf_21"/>
    <property type="match status" value="1"/>
</dbReference>
<evidence type="ECO:0000256" key="2">
    <source>
        <dbReference type="ARBA" id="ARBA00022525"/>
    </source>
</evidence>
<dbReference type="InterPro" id="IPR006342">
    <property type="entry name" value="FkbM_mtfrase"/>
</dbReference>
<dbReference type="InterPro" id="IPR052001">
    <property type="entry name" value="MHC-II_Gamma/Thyroglobulin"/>
</dbReference>
<gene>
    <name evidence="5" type="primary">Hypp3632</name>
    <name evidence="5" type="ORF">BLAG_LOCUS20428</name>
</gene>
<dbReference type="Proteomes" id="UP000838412">
    <property type="component" value="Chromosome 6"/>
</dbReference>
<keyword evidence="6" id="KW-1185">Reference proteome</keyword>
<dbReference type="InterPro" id="IPR029063">
    <property type="entry name" value="SAM-dependent_MTases_sf"/>
</dbReference>
<dbReference type="PANTHER" id="PTHR14093:SF21">
    <property type="entry name" value="EXPRESSED PROTEIN"/>
    <property type="match status" value="1"/>
</dbReference>
<dbReference type="AlphaFoldDB" id="A0A8K0A0Y1"/>
<name>A0A8K0A0Y1_BRALA</name>
<protein>
    <submittedName>
        <fullName evidence="5">Hypp3632 protein</fullName>
    </submittedName>
</protein>
<evidence type="ECO:0000313" key="5">
    <source>
        <dbReference type="EMBL" id="CAH1266917.1"/>
    </source>
</evidence>
<dbReference type="Gene3D" id="3.40.50.150">
    <property type="entry name" value="Vaccinia Virus protein VP39"/>
    <property type="match status" value="1"/>
</dbReference>
<dbReference type="GO" id="GO:0005975">
    <property type="term" value="P:carbohydrate metabolic process"/>
    <property type="evidence" value="ECO:0007669"/>
    <property type="project" value="InterPro"/>
</dbReference>
<reference evidence="5" key="1">
    <citation type="submission" date="2022-01" db="EMBL/GenBank/DDBJ databases">
        <authorList>
            <person name="Braso-Vives M."/>
        </authorList>
    </citation>
    <scope>NUCLEOTIDE SEQUENCE</scope>
</reference>
<accession>A0A8K0A0Y1</accession>
<dbReference type="SUPFAM" id="SSF88713">
    <property type="entry name" value="Glycoside hydrolase/deacetylase"/>
    <property type="match status" value="1"/>
</dbReference>
<dbReference type="GO" id="GO:0005576">
    <property type="term" value="C:extracellular region"/>
    <property type="evidence" value="ECO:0007669"/>
    <property type="project" value="UniProtKB-SubCell"/>
</dbReference>
<dbReference type="SUPFAM" id="SSF53335">
    <property type="entry name" value="S-adenosyl-L-methionine-dependent methyltransferases"/>
    <property type="match status" value="1"/>
</dbReference>
<dbReference type="PANTHER" id="PTHR14093">
    <property type="entry name" value="HLA CLASS II GAMMA CHAIN"/>
    <property type="match status" value="1"/>
</dbReference>
<dbReference type="InterPro" id="IPR011330">
    <property type="entry name" value="Glyco_hydro/deAcase_b/a-brl"/>
</dbReference>
<dbReference type="EMBL" id="OV696691">
    <property type="protein sequence ID" value="CAH1266917.1"/>
    <property type="molecule type" value="Genomic_DNA"/>
</dbReference>
<proteinExistence type="predicted"/>
<evidence type="ECO:0000256" key="1">
    <source>
        <dbReference type="ARBA" id="ARBA00004613"/>
    </source>
</evidence>
<keyword evidence="3" id="KW-0325">Glycoprotein</keyword>
<evidence type="ECO:0000256" key="3">
    <source>
        <dbReference type="ARBA" id="ARBA00023180"/>
    </source>
</evidence>
<evidence type="ECO:0000313" key="6">
    <source>
        <dbReference type="Proteomes" id="UP000838412"/>
    </source>
</evidence>
<sequence length="507" mass="56945">MELPRSRRLFYVITFVLGCFLGRLFPLTCICTSRDTKSPVESRREDLPYKDLPWMKPHAQHSDGRPKKIFLDVGGNVASSVQMLREMYPGGKEFTVHSFELDSRMAPYFTPYPDHVLHCPIAASNKNGKMTAYAEAAWSPDLGTYHGKYVKWGGGTLFVDDAVKKDKAGGPQRMTRRHTVDTIDLSLWIQENTRLEDYVVLKMDIEGGEFDVLKKMLEDGTFKWIDKFYGEWHFGWPVAGWTIKKQRDLIAKLKKSTSIPTLLWEGEGRHYADFDAIQVLVPANVPGSPGAVISGCLGGDKSVTVAVQVGMNGKAAFKLVETIAAHGSNLPATLFVYGDFVEAYPNLVSDWAKRFTIGIRESQPFPPGHFAMMGSSWVRMSLVSALLRHRDIGLQPSYYLPDVITDRVRDVARGRGLRIVQPTARFPPLNMATNEHVLTEENYYKFTDVMRVPRALRMLHEQLSPAGGVLTLDSDYPDSYLISGYLLDYLHESSGFDIVSLSDCIGE</sequence>
<organism evidence="5 6">
    <name type="scientific">Branchiostoma lanceolatum</name>
    <name type="common">Common lancelet</name>
    <name type="synonym">Amphioxus lanceolatum</name>
    <dbReference type="NCBI Taxonomy" id="7740"/>
    <lineage>
        <taxon>Eukaryota</taxon>
        <taxon>Metazoa</taxon>
        <taxon>Chordata</taxon>
        <taxon>Cephalochordata</taxon>
        <taxon>Leptocardii</taxon>
        <taxon>Amphioxiformes</taxon>
        <taxon>Branchiostomatidae</taxon>
        <taxon>Branchiostoma</taxon>
    </lineage>
</organism>
<comment type="subcellular location">
    <subcellularLocation>
        <location evidence="1">Secreted</location>
    </subcellularLocation>
</comment>
<evidence type="ECO:0000259" key="4">
    <source>
        <dbReference type="Pfam" id="PF05050"/>
    </source>
</evidence>
<dbReference type="OrthoDB" id="10029037at2759"/>
<keyword evidence="2" id="KW-0964">Secreted</keyword>
<feature type="domain" description="Methyltransferase FkbM" evidence="4">
    <location>
        <begin position="72"/>
        <end position="218"/>
    </location>
</feature>